<reference evidence="1" key="1">
    <citation type="submission" date="2021-06" db="EMBL/GenBank/DDBJ databases">
        <authorList>
            <person name="Kallberg Y."/>
            <person name="Tangrot J."/>
            <person name="Rosling A."/>
        </authorList>
    </citation>
    <scope>NUCLEOTIDE SEQUENCE</scope>
    <source>
        <strain evidence="1">MA461A</strain>
    </source>
</reference>
<keyword evidence="2" id="KW-1185">Reference proteome</keyword>
<evidence type="ECO:0000313" key="1">
    <source>
        <dbReference type="EMBL" id="CAG8580521.1"/>
    </source>
</evidence>
<name>A0ACA9MCG1_9GLOM</name>
<gene>
    <name evidence="1" type="ORF">RPERSI_LOCUS5126</name>
</gene>
<sequence>VLEKVGPEKFVAVVSDAESAMMAAKRQVAAKFPHILPIRCIAHHIQLIANSICRLPHTRKVLSNCQSIISFFRNSYTAGAALREKIVSSFTVGGNLKSTAKTRWSTAWDSCESVLHIST</sequence>
<dbReference type="EMBL" id="CAJVQC010007528">
    <property type="protein sequence ID" value="CAG8580521.1"/>
    <property type="molecule type" value="Genomic_DNA"/>
</dbReference>
<organism evidence="1 2">
    <name type="scientific">Racocetra persica</name>
    <dbReference type="NCBI Taxonomy" id="160502"/>
    <lineage>
        <taxon>Eukaryota</taxon>
        <taxon>Fungi</taxon>
        <taxon>Fungi incertae sedis</taxon>
        <taxon>Mucoromycota</taxon>
        <taxon>Glomeromycotina</taxon>
        <taxon>Glomeromycetes</taxon>
        <taxon>Diversisporales</taxon>
        <taxon>Gigasporaceae</taxon>
        <taxon>Racocetra</taxon>
    </lineage>
</organism>
<evidence type="ECO:0000313" key="2">
    <source>
        <dbReference type="Proteomes" id="UP000789920"/>
    </source>
</evidence>
<accession>A0ACA9MCG1</accession>
<proteinExistence type="predicted"/>
<comment type="caution">
    <text evidence="1">The sequence shown here is derived from an EMBL/GenBank/DDBJ whole genome shotgun (WGS) entry which is preliminary data.</text>
</comment>
<dbReference type="Proteomes" id="UP000789920">
    <property type="component" value="Unassembled WGS sequence"/>
</dbReference>
<feature type="non-terminal residue" evidence="1">
    <location>
        <position position="1"/>
    </location>
</feature>
<protein>
    <submittedName>
        <fullName evidence="1">25918_t:CDS:1</fullName>
    </submittedName>
</protein>